<feature type="domain" description="HTH araC/xylS-type" evidence="4">
    <location>
        <begin position="172"/>
        <end position="270"/>
    </location>
</feature>
<dbReference type="PANTHER" id="PTHR46796">
    <property type="entry name" value="HTH-TYPE TRANSCRIPTIONAL ACTIVATOR RHAS-RELATED"/>
    <property type="match status" value="1"/>
</dbReference>
<evidence type="ECO:0000313" key="6">
    <source>
        <dbReference type="Proteomes" id="UP000019277"/>
    </source>
</evidence>
<evidence type="ECO:0000256" key="1">
    <source>
        <dbReference type="ARBA" id="ARBA00023015"/>
    </source>
</evidence>
<dbReference type="Proteomes" id="UP000019277">
    <property type="component" value="Unassembled WGS sequence"/>
</dbReference>
<evidence type="ECO:0000259" key="4">
    <source>
        <dbReference type="PROSITE" id="PS01124"/>
    </source>
</evidence>
<keyword evidence="3" id="KW-0804">Transcription</keyword>
<dbReference type="InterPro" id="IPR050204">
    <property type="entry name" value="AraC_XylS_family_regulators"/>
</dbReference>
<organism evidence="5 6">
    <name type="scientific">Actinokineospora spheciospongiae</name>
    <dbReference type="NCBI Taxonomy" id="909613"/>
    <lineage>
        <taxon>Bacteria</taxon>
        <taxon>Bacillati</taxon>
        <taxon>Actinomycetota</taxon>
        <taxon>Actinomycetes</taxon>
        <taxon>Pseudonocardiales</taxon>
        <taxon>Pseudonocardiaceae</taxon>
        <taxon>Actinokineospora</taxon>
    </lineage>
</organism>
<keyword evidence="6" id="KW-1185">Reference proteome</keyword>
<protein>
    <submittedName>
        <fullName evidence="5">Transcriptional regulator, AraC family</fullName>
    </submittedName>
</protein>
<dbReference type="PATRIC" id="fig|909613.9.peg.3374"/>
<evidence type="ECO:0000256" key="2">
    <source>
        <dbReference type="ARBA" id="ARBA00023125"/>
    </source>
</evidence>
<dbReference type="InterPro" id="IPR046532">
    <property type="entry name" value="DUF6597"/>
</dbReference>
<dbReference type="eggNOG" id="COG2207">
    <property type="taxonomic scope" value="Bacteria"/>
</dbReference>
<dbReference type="GO" id="GO:0043565">
    <property type="term" value="F:sequence-specific DNA binding"/>
    <property type="evidence" value="ECO:0007669"/>
    <property type="project" value="InterPro"/>
</dbReference>
<evidence type="ECO:0000313" key="5">
    <source>
        <dbReference type="EMBL" id="EWC61317.1"/>
    </source>
</evidence>
<sequence>MDAGWSLVVARRDVERAPAERVFATPHPSLADHVLTYTAHDFPDSEAFPWRIAPLGAVTVTIDLAAPPLRRTPGGADFPASPVMGLRDRPLVIEQGGANRGIIVALTPAGAHALFGLPLKELANAVLPLSDLLGNTALLTEQLAEAPDWRTCFTTLDTHLGTHLRTGPEFSRPIRGALHLLTAKAPTRVAAVADEIGWTRQHLSTRFREQVGLTPKAVARIARLHRAVTLLNHPSAPPLAEVAHRCGYTDQPHLNRDFRALTGCTPTEYR</sequence>
<dbReference type="InterPro" id="IPR009057">
    <property type="entry name" value="Homeodomain-like_sf"/>
</dbReference>
<dbReference type="EMBL" id="AYXG01000118">
    <property type="protein sequence ID" value="EWC61317.1"/>
    <property type="molecule type" value="Genomic_DNA"/>
</dbReference>
<dbReference type="Gene3D" id="1.10.10.60">
    <property type="entry name" value="Homeodomain-like"/>
    <property type="match status" value="1"/>
</dbReference>
<dbReference type="InterPro" id="IPR018062">
    <property type="entry name" value="HTH_AraC-typ_CS"/>
</dbReference>
<dbReference type="InterPro" id="IPR018060">
    <property type="entry name" value="HTH_AraC"/>
</dbReference>
<dbReference type="Pfam" id="PF12833">
    <property type="entry name" value="HTH_18"/>
    <property type="match status" value="1"/>
</dbReference>
<dbReference type="PANTHER" id="PTHR46796:SF15">
    <property type="entry name" value="BLL1074 PROTEIN"/>
    <property type="match status" value="1"/>
</dbReference>
<evidence type="ECO:0000256" key="3">
    <source>
        <dbReference type="ARBA" id="ARBA00023163"/>
    </source>
</evidence>
<dbReference type="STRING" id="909613.UO65_3373"/>
<comment type="caution">
    <text evidence="5">The sequence shown here is derived from an EMBL/GenBank/DDBJ whole genome shotgun (WGS) entry which is preliminary data.</text>
</comment>
<dbReference type="PROSITE" id="PS01124">
    <property type="entry name" value="HTH_ARAC_FAMILY_2"/>
    <property type="match status" value="1"/>
</dbReference>
<dbReference type="SUPFAM" id="SSF46689">
    <property type="entry name" value="Homeodomain-like"/>
    <property type="match status" value="1"/>
</dbReference>
<name>W7IWY4_9PSEU</name>
<dbReference type="GO" id="GO:0003700">
    <property type="term" value="F:DNA-binding transcription factor activity"/>
    <property type="evidence" value="ECO:0007669"/>
    <property type="project" value="InterPro"/>
</dbReference>
<dbReference type="RefSeq" id="WP_233427624.1">
    <property type="nucleotide sequence ID" value="NZ_AYXG01000118.1"/>
</dbReference>
<gene>
    <name evidence="5" type="ORF">UO65_3373</name>
</gene>
<accession>W7IWY4</accession>
<keyword evidence="2" id="KW-0238">DNA-binding</keyword>
<dbReference type="AlphaFoldDB" id="W7IWY4"/>
<dbReference type="PROSITE" id="PS00041">
    <property type="entry name" value="HTH_ARAC_FAMILY_1"/>
    <property type="match status" value="1"/>
</dbReference>
<reference evidence="5 6" key="1">
    <citation type="journal article" date="2014" name="Genome Announc.">
        <title>Draft Genome Sequence of the Antitrypanosomally Active Sponge-Associated Bacterium Actinokineospora sp. Strain EG49.</title>
        <authorList>
            <person name="Harjes J."/>
            <person name="Ryu T."/>
            <person name="Abdelmohsen U.R."/>
            <person name="Moitinho-Silva L."/>
            <person name="Horn H."/>
            <person name="Ravasi T."/>
            <person name="Hentschel U."/>
        </authorList>
    </citation>
    <scope>NUCLEOTIDE SEQUENCE [LARGE SCALE GENOMIC DNA]</scope>
    <source>
        <strain evidence="5 6">EG49</strain>
    </source>
</reference>
<dbReference type="SMART" id="SM00342">
    <property type="entry name" value="HTH_ARAC"/>
    <property type="match status" value="1"/>
</dbReference>
<proteinExistence type="predicted"/>
<dbReference type="Pfam" id="PF20240">
    <property type="entry name" value="DUF6597"/>
    <property type="match status" value="1"/>
</dbReference>
<keyword evidence="1" id="KW-0805">Transcription regulation</keyword>